<reference evidence="2" key="1">
    <citation type="journal article" date="2020" name="bioRxiv">
        <title>Comparative genomics of Chlamydomonas.</title>
        <authorList>
            <person name="Craig R.J."/>
            <person name="Hasan A.R."/>
            <person name="Ness R.W."/>
            <person name="Keightley P.D."/>
        </authorList>
    </citation>
    <scope>NUCLEOTIDE SEQUENCE</scope>
    <source>
        <strain evidence="2">CCAP 11/173</strain>
    </source>
</reference>
<evidence type="ECO:0000313" key="2">
    <source>
        <dbReference type="EMBL" id="KAG2448570.1"/>
    </source>
</evidence>
<protein>
    <submittedName>
        <fullName evidence="2">Uncharacterized protein</fullName>
    </submittedName>
</protein>
<name>A0A835WJG2_9CHLO</name>
<keyword evidence="1" id="KW-0812">Transmembrane</keyword>
<sequence>MACMRLSSAQVAAPSRPLATCVPRVHAFRTPVQLRKQTVAQAKRATDEDEKLIEEMKRAAEKGDMLEGGVAEVGIKILAVAAIVGLIVVIGYLGEPVVENTFGIFPRAS</sequence>
<feature type="transmembrane region" description="Helical" evidence="1">
    <location>
        <begin position="73"/>
        <end position="93"/>
    </location>
</feature>
<dbReference type="Proteomes" id="UP000613740">
    <property type="component" value="Unassembled WGS sequence"/>
</dbReference>
<evidence type="ECO:0000313" key="3">
    <source>
        <dbReference type="Proteomes" id="UP000613740"/>
    </source>
</evidence>
<comment type="caution">
    <text evidence="2">The sequence shown here is derived from an EMBL/GenBank/DDBJ whole genome shotgun (WGS) entry which is preliminary data.</text>
</comment>
<proteinExistence type="predicted"/>
<keyword evidence="1" id="KW-0472">Membrane</keyword>
<dbReference type="OrthoDB" id="544345at2759"/>
<accession>A0A835WJG2</accession>
<keyword evidence="3" id="KW-1185">Reference proteome</keyword>
<keyword evidence="1" id="KW-1133">Transmembrane helix</keyword>
<dbReference type="AlphaFoldDB" id="A0A835WJG2"/>
<evidence type="ECO:0000256" key="1">
    <source>
        <dbReference type="SAM" id="Phobius"/>
    </source>
</evidence>
<gene>
    <name evidence="2" type="ORF">HYH02_006461</name>
</gene>
<dbReference type="EMBL" id="JAEHOD010000017">
    <property type="protein sequence ID" value="KAG2448570.1"/>
    <property type="molecule type" value="Genomic_DNA"/>
</dbReference>
<organism evidence="2 3">
    <name type="scientific">Chlamydomonas schloesseri</name>
    <dbReference type="NCBI Taxonomy" id="2026947"/>
    <lineage>
        <taxon>Eukaryota</taxon>
        <taxon>Viridiplantae</taxon>
        <taxon>Chlorophyta</taxon>
        <taxon>core chlorophytes</taxon>
        <taxon>Chlorophyceae</taxon>
        <taxon>CS clade</taxon>
        <taxon>Chlamydomonadales</taxon>
        <taxon>Chlamydomonadaceae</taxon>
        <taxon>Chlamydomonas</taxon>
    </lineage>
</organism>